<feature type="compositionally biased region" description="Low complexity" evidence="1">
    <location>
        <begin position="143"/>
        <end position="157"/>
    </location>
</feature>
<accession>A0A4R0R8N5</accession>
<evidence type="ECO:0000313" key="3">
    <source>
        <dbReference type="Proteomes" id="UP000292702"/>
    </source>
</evidence>
<dbReference type="Proteomes" id="UP000292702">
    <property type="component" value="Unassembled WGS sequence"/>
</dbReference>
<organism evidence="2 3">
    <name type="scientific">Steccherinum ochraceum</name>
    <dbReference type="NCBI Taxonomy" id="92696"/>
    <lineage>
        <taxon>Eukaryota</taxon>
        <taxon>Fungi</taxon>
        <taxon>Dikarya</taxon>
        <taxon>Basidiomycota</taxon>
        <taxon>Agaricomycotina</taxon>
        <taxon>Agaricomycetes</taxon>
        <taxon>Polyporales</taxon>
        <taxon>Steccherinaceae</taxon>
        <taxon>Steccherinum</taxon>
    </lineage>
</organism>
<evidence type="ECO:0008006" key="4">
    <source>
        <dbReference type="Google" id="ProtNLM"/>
    </source>
</evidence>
<dbReference type="EMBL" id="RWJN01000615">
    <property type="protein sequence ID" value="TCD60339.1"/>
    <property type="molecule type" value="Genomic_DNA"/>
</dbReference>
<keyword evidence="3" id="KW-1185">Reference proteome</keyword>
<name>A0A4R0R8N5_9APHY</name>
<feature type="compositionally biased region" description="Acidic residues" evidence="1">
    <location>
        <begin position="195"/>
        <end position="206"/>
    </location>
</feature>
<sequence length="908" mass="97312">MADIKKTYPAKPMPTNLSEAELALRVHAARVQAALRVFPSIPEAERVMWTAKLMGELRSAAQIWGKTTPVPRCHVSVGAAVLTVKGHYKDTEYVFDQAYYESLVDQWTNGANQHRRYVGDLGGVDLGENQWWKLPDPTPVPKVVPTAKKAGAGSSKKPTPAVRPSPSVQDSRSRSAARSDKSTRAGTSEGASRMDEDEVSAGDSEEEAKVQKGKKKASAKDEAKEKKKQPDRGKGLPKPILSVGYHGKGPVPVIDTRKNSKITEEELKLFDWPNFKSLVRCANCVHREVDCWMDYHNGRQTCLSCRFHKLGCSFTRTPSSMQGGKQADLNQDARELLMWHALQYQRAAQGKPLDTDPPQLYGDNTSGDDEEEEVKPKPRRKIVARKTTAVPDSEEEDTEVVAKPIKKPAPTPAPKKKPVAKKVAPKKGRAGKAKADSDDDAVAAPKELPRRRSSRHTTADADDKAKAKAREETVDEDGADGALGENDMDVDEPVAPRRKVSRSSSRAREFVGINQRAGKRARESVDEDPAQEPASPTAAPPVKRAKTKAATPLAPQPIATPSAFDQAISYVSPDAGNPPNSPVVGDHATPRDTPVHDVVTTTPPFDIADIPILLRNAGLPVSSALREWIAAKVPPPRDDLEAERDRVYEGKISALAEFHGMMYGRLQAKYELAVGGQQRSDTAQSVVMSRVLHLLTTASSDRVSSVPAQIAPRPRPPPSRSVSPMNEDRRSDAGAGSPPAIAMEPIGETRDVPAVPMDEDRRSDAGSGTPPPDPNGKGRDSLVLLPEVQEPDLATKSTSPSPPSPPNAKTQATPRALTPAIAPPPSPPASPREGIPAVPLASAPTEEVPSAVVGQDVVPPGPGPATKPSPPPATERPEADQPSASSRDENNTGNGKDAEGSSANADGK</sequence>
<comment type="caution">
    <text evidence="2">The sequence shown here is derived from an EMBL/GenBank/DDBJ whole genome shotgun (WGS) entry which is preliminary data.</text>
</comment>
<feature type="compositionally biased region" description="Pro residues" evidence="1">
    <location>
        <begin position="859"/>
        <end position="874"/>
    </location>
</feature>
<protein>
    <recommendedName>
        <fullName evidence="4">Zn(2)-C6 fungal-type domain-containing protein</fullName>
    </recommendedName>
</protein>
<feature type="compositionally biased region" description="Basic residues" evidence="1">
    <location>
        <begin position="414"/>
        <end position="432"/>
    </location>
</feature>
<proteinExistence type="predicted"/>
<feature type="compositionally biased region" description="Basic and acidic residues" evidence="1">
    <location>
        <begin position="218"/>
        <end position="234"/>
    </location>
</feature>
<feature type="compositionally biased region" description="Basic and acidic residues" evidence="1">
    <location>
        <begin position="171"/>
        <end position="183"/>
    </location>
</feature>
<feature type="region of interest" description="Disordered" evidence="1">
    <location>
        <begin position="349"/>
        <end position="559"/>
    </location>
</feature>
<gene>
    <name evidence="2" type="ORF">EIP91_010335</name>
</gene>
<feature type="region of interest" description="Disordered" evidence="1">
    <location>
        <begin position="132"/>
        <end position="247"/>
    </location>
</feature>
<feature type="compositionally biased region" description="Basic and acidic residues" evidence="1">
    <location>
        <begin position="457"/>
        <end position="472"/>
    </location>
</feature>
<reference evidence="2 3" key="1">
    <citation type="submission" date="2018-11" db="EMBL/GenBank/DDBJ databases">
        <title>Genome assembly of Steccherinum ochraceum LE-BIN_3174, the white-rot fungus of the Steccherinaceae family (The Residual Polyporoid clade, Polyporales, Basidiomycota).</title>
        <authorList>
            <person name="Fedorova T.V."/>
            <person name="Glazunova O.A."/>
            <person name="Landesman E.O."/>
            <person name="Moiseenko K.V."/>
            <person name="Psurtseva N.V."/>
            <person name="Savinova O.S."/>
            <person name="Shakhova N.V."/>
            <person name="Tyazhelova T.V."/>
            <person name="Vasina D.V."/>
        </authorList>
    </citation>
    <scope>NUCLEOTIDE SEQUENCE [LARGE SCALE GENOMIC DNA]</scope>
    <source>
        <strain evidence="2 3">LE-BIN_3174</strain>
    </source>
</reference>
<feature type="region of interest" description="Disordered" evidence="1">
    <location>
        <begin position="701"/>
        <end position="908"/>
    </location>
</feature>
<evidence type="ECO:0000313" key="2">
    <source>
        <dbReference type="EMBL" id="TCD60339.1"/>
    </source>
</evidence>
<dbReference type="AlphaFoldDB" id="A0A4R0R8N5"/>
<feature type="compositionally biased region" description="Pro residues" evidence="1">
    <location>
        <begin position="821"/>
        <end position="830"/>
    </location>
</feature>
<evidence type="ECO:0000256" key="1">
    <source>
        <dbReference type="SAM" id="MobiDB-lite"/>
    </source>
</evidence>